<dbReference type="GO" id="GO:0004867">
    <property type="term" value="F:serine-type endopeptidase inhibitor activity"/>
    <property type="evidence" value="ECO:0007669"/>
    <property type="project" value="UniProtKB-KW"/>
</dbReference>
<organism evidence="5 6">
    <name type="scientific">Popillia japonica</name>
    <name type="common">Japanese beetle</name>
    <dbReference type="NCBI Taxonomy" id="7064"/>
    <lineage>
        <taxon>Eukaryota</taxon>
        <taxon>Metazoa</taxon>
        <taxon>Ecdysozoa</taxon>
        <taxon>Arthropoda</taxon>
        <taxon>Hexapoda</taxon>
        <taxon>Insecta</taxon>
        <taxon>Pterygota</taxon>
        <taxon>Neoptera</taxon>
        <taxon>Endopterygota</taxon>
        <taxon>Coleoptera</taxon>
        <taxon>Polyphaga</taxon>
        <taxon>Scarabaeiformia</taxon>
        <taxon>Scarabaeidae</taxon>
        <taxon>Rutelinae</taxon>
        <taxon>Popillia</taxon>
    </lineage>
</organism>
<sequence>MYLCAASERKILPHICSLPADPGPCDANISRFYHNVTTGKCEDFIFGGCAGNIIDWKNKTKGKVSQIKRHCTQIGGRSPSSKLLSDLEERLIKLIGRKTIYGDETIKEMGFTIKPTFTESINIENPLSGMSILNTNVQDYIEQELVTVEVSAGSNVAVHSLNHDHDKYCIK</sequence>
<keyword evidence="2" id="KW-0722">Serine protease inhibitor</keyword>
<comment type="caution">
    <text evidence="5">The sequence shown here is derived from an EMBL/GenBank/DDBJ whole genome shotgun (WGS) entry which is preliminary data.</text>
</comment>
<dbReference type="InterPro" id="IPR002223">
    <property type="entry name" value="Kunitz_BPTI"/>
</dbReference>
<evidence type="ECO:0000256" key="1">
    <source>
        <dbReference type="ARBA" id="ARBA00022690"/>
    </source>
</evidence>
<dbReference type="PANTHER" id="PTHR10083">
    <property type="entry name" value="KUNITZ-TYPE PROTEASE INHIBITOR-RELATED"/>
    <property type="match status" value="1"/>
</dbReference>
<protein>
    <submittedName>
        <fullName evidence="5">Kunitz/Bovine pancreatic trypsin inhibitor domain</fullName>
    </submittedName>
</protein>
<evidence type="ECO:0000256" key="3">
    <source>
        <dbReference type="ARBA" id="ARBA00023157"/>
    </source>
</evidence>
<dbReference type="SMART" id="SM00131">
    <property type="entry name" value="KU"/>
    <property type="match status" value="1"/>
</dbReference>
<dbReference type="InterPro" id="IPR036880">
    <property type="entry name" value="Kunitz_BPTI_sf"/>
</dbReference>
<evidence type="ECO:0000313" key="5">
    <source>
        <dbReference type="EMBL" id="KAK9739537.1"/>
    </source>
</evidence>
<evidence type="ECO:0000256" key="2">
    <source>
        <dbReference type="ARBA" id="ARBA00022900"/>
    </source>
</evidence>
<dbReference type="AlphaFoldDB" id="A0AAW1M0T5"/>
<dbReference type="SUPFAM" id="SSF57362">
    <property type="entry name" value="BPTI-like"/>
    <property type="match status" value="1"/>
</dbReference>
<dbReference type="PANTHER" id="PTHR10083:SF374">
    <property type="entry name" value="BPTI_KUNITZ INHIBITOR DOMAIN-CONTAINING PROTEIN"/>
    <property type="match status" value="1"/>
</dbReference>
<evidence type="ECO:0000313" key="6">
    <source>
        <dbReference type="Proteomes" id="UP001458880"/>
    </source>
</evidence>
<dbReference type="EMBL" id="JASPKY010000074">
    <property type="protein sequence ID" value="KAK9739537.1"/>
    <property type="molecule type" value="Genomic_DNA"/>
</dbReference>
<name>A0AAW1M0T5_POPJA</name>
<dbReference type="GO" id="GO:0005615">
    <property type="term" value="C:extracellular space"/>
    <property type="evidence" value="ECO:0007669"/>
    <property type="project" value="TreeGrafter"/>
</dbReference>
<dbReference type="Proteomes" id="UP001458880">
    <property type="component" value="Unassembled WGS sequence"/>
</dbReference>
<dbReference type="Pfam" id="PF00014">
    <property type="entry name" value="Kunitz_BPTI"/>
    <property type="match status" value="1"/>
</dbReference>
<gene>
    <name evidence="5" type="ORF">QE152_g8960</name>
</gene>
<proteinExistence type="predicted"/>
<keyword evidence="6" id="KW-1185">Reference proteome</keyword>
<keyword evidence="3" id="KW-1015">Disulfide bond</keyword>
<keyword evidence="1" id="KW-0646">Protease inhibitor</keyword>
<dbReference type="Gene3D" id="4.10.410.10">
    <property type="entry name" value="Pancreatic trypsin inhibitor Kunitz domain"/>
    <property type="match status" value="1"/>
</dbReference>
<evidence type="ECO:0000259" key="4">
    <source>
        <dbReference type="PROSITE" id="PS50279"/>
    </source>
</evidence>
<feature type="domain" description="BPTI/Kunitz inhibitor" evidence="4">
    <location>
        <begin position="16"/>
        <end position="71"/>
    </location>
</feature>
<reference evidence="5 6" key="1">
    <citation type="journal article" date="2024" name="BMC Genomics">
        <title>De novo assembly and annotation of Popillia japonica's genome with initial clues to its potential as an invasive pest.</title>
        <authorList>
            <person name="Cucini C."/>
            <person name="Boschi S."/>
            <person name="Funari R."/>
            <person name="Cardaioli E."/>
            <person name="Iannotti N."/>
            <person name="Marturano G."/>
            <person name="Paoli F."/>
            <person name="Bruttini M."/>
            <person name="Carapelli A."/>
            <person name="Frati F."/>
            <person name="Nardi F."/>
        </authorList>
    </citation>
    <scope>NUCLEOTIDE SEQUENCE [LARGE SCALE GENOMIC DNA]</scope>
    <source>
        <strain evidence="5">DMR45628</strain>
    </source>
</reference>
<dbReference type="PROSITE" id="PS50279">
    <property type="entry name" value="BPTI_KUNITZ_2"/>
    <property type="match status" value="1"/>
</dbReference>
<accession>A0AAW1M0T5</accession>
<dbReference type="InterPro" id="IPR050098">
    <property type="entry name" value="TFPI/VKTCI-like"/>
</dbReference>